<dbReference type="Proteomes" id="UP000828390">
    <property type="component" value="Unassembled WGS sequence"/>
</dbReference>
<feature type="signal peptide" evidence="1">
    <location>
        <begin position="1"/>
        <end position="20"/>
    </location>
</feature>
<evidence type="ECO:0000313" key="2">
    <source>
        <dbReference type="EMBL" id="KAH3711197.1"/>
    </source>
</evidence>
<dbReference type="EMBL" id="JAIWYP010000014">
    <property type="protein sequence ID" value="KAH3711197.1"/>
    <property type="molecule type" value="Genomic_DNA"/>
</dbReference>
<dbReference type="AlphaFoldDB" id="A0A9D4BVV0"/>
<sequence>MVPLVTFVTLLSFGWTMVTRRVPQFSHFRSRLDASDVGPRVLPFDVDPRFVEAPSVNLRYSVVCFAPDEPDK</sequence>
<evidence type="ECO:0000313" key="3">
    <source>
        <dbReference type="Proteomes" id="UP000828390"/>
    </source>
</evidence>
<gene>
    <name evidence="2" type="ORF">DPMN_070699</name>
</gene>
<protein>
    <recommendedName>
        <fullName evidence="4">Secreted protein</fullName>
    </recommendedName>
</protein>
<reference evidence="2" key="1">
    <citation type="journal article" date="2019" name="bioRxiv">
        <title>The Genome of the Zebra Mussel, Dreissena polymorpha: A Resource for Invasive Species Research.</title>
        <authorList>
            <person name="McCartney M.A."/>
            <person name="Auch B."/>
            <person name="Kono T."/>
            <person name="Mallez S."/>
            <person name="Zhang Y."/>
            <person name="Obille A."/>
            <person name="Becker A."/>
            <person name="Abrahante J.E."/>
            <person name="Garbe J."/>
            <person name="Badalamenti J.P."/>
            <person name="Herman A."/>
            <person name="Mangelson H."/>
            <person name="Liachko I."/>
            <person name="Sullivan S."/>
            <person name="Sone E.D."/>
            <person name="Koren S."/>
            <person name="Silverstein K.A.T."/>
            <person name="Beckman K.B."/>
            <person name="Gohl D.M."/>
        </authorList>
    </citation>
    <scope>NUCLEOTIDE SEQUENCE</scope>
    <source>
        <strain evidence="2">Duluth1</strain>
        <tissue evidence="2">Whole animal</tissue>
    </source>
</reference>
<evidence type="ECO:0008006" key="4">
    <source>
        <dbReference type="Google" id="ProtNLM"/>
    </source>
</evidence>
<comment type="caution">
    <text evidence="2">The sequence shown here is derived from an EMBL/GenBank/DDBJ whole genome shotgun (WGS) entry which is preliminary data.</text>
</comment>
<evidence type="ECO:0000256" key="1">
    <source>
        <dbReference type="SAM" id="SignalP"/>
    </source>
</evidence>
<proteinExistence type="predicted"/>
<reference evidence="2" key="2">
    <citation type="submission" date="2020-11" db="EMBL/GenBank/DDBJ databases">
        <authorList>
            <person name="McCartney M.A."/>
            <person name="Auch B."/>
            <person name="Kono T."/>
            <person name="Mallez S."/>
            <person name="Becker A."/>
            <person name="Gohl D.M."/>
            <person name="Silverstein K.A.T."/>
            <person name="Koren S."/>
            <person name="Bechman K.B."/>
            <person name="Herman A."/>
            <person name="Abrahante J.E."/>
            <person name="Garbe J."/>
        </authorList>
    </citation>
    <scope>NUCLEOTIDE SEQUENCE</scope>
    <source>
        <strain evidence="2">Duluth1</strain>
        <tissue evidence="2">Whole animal</tissue>
    </source>
</reference>
<feature type="chain" id="PRO_5039655242" description="Secreted protein" evidence="1">
    <location>
        <begin position="21"/>
        <end position="72"/>
    </location>
</feature>
<keyword evidence="1" id="KW-0732">Signal</keyword>
<name>A0A9D4BVV0_DREPO</name>
<keyword evidence="3" id="KW-1185">Reference proteome</keyword>
<organism evidence="2 3">
    <name type="scientific">Dreissena polymorpha</name>
    <name type="common">Zebra mussel</name>
    <name type="synonym">Mytilus polymorpha</name>
    <dbReference type="NCBI Taxonomy" id="45954"/>
    <lineage>
        <taxon>Eukaryota</taxon>
        <taxon>Metazoa</taxon>
        <taxon>Spiralia</taxon>
        <taxon>Lophotrochozoa</taxon>
        <taxon>Mollusca</taxon>
        <taxon>Bivalvia</taxon>
        <taxon>Autobranchia</taxon>
        <taxon>Heteroconchia</taxon>
        <taxon>Euheterodonta</taxon>
        <taxon>Imparidentia</taxon>
        <taxon>Neoheterodontei</taxon>
        <taxon>Myida</taxon>
        <taxon>Dreissenoidea</taxon>
        <taxon>Dreissenidae</taxon>
        <taxon>Dreissena</taxon>
    </lineage>
</organism>
<accession>A0A9D4BVV0</accession>